<accession>A0A0P7BUS2</accession>
<evidence type="ECO:0000256" key="1">
    <source>
        <dbReference type="SAM" id="MobiDB-lite"/>
    </source>
</evidence>
<evidence type="ECO:0000313" key="2">
    <source>
        <dbReference type="EMBL" id="KPM48435.1"/>
    </source>
</evidence>
<feature type="region of interest" description="Disordered" evidence="1">
    <location>
        <begin position="1"/>
        <end position="22"/>
    </location>
</feature>
<proteinExistence type="predicted"/>
<dbReference type="STRING" id="1605367.AFM12_07310"/>
<comment type="caution">
    <text evidence="2">The sequence shown here is derived from an EMBL/GenBank/DDBJ whole genome shotgun (WGS) entry which is preliminary data.</text>
</comment>
<reference evidence="2 3" key="1">
    <citation type="submission" date="2015-07" db="EMBL/GenBank/DDBJ databases">
        <title>The draft genome sequence of Leadbetterella sp. JN14-9.</title>
        <authorList>
            <person name="Liu Y."/>
            <person name="Du J."/>
            <person name="Shao Z."/>
        </authorList>
    </citation>
    <scope>NUCLEOTIDE SEQUENCE [LARGE SCALE GENOMIC DNA]</scope>
    <source>
        <strain evidence="2 3">JN14-9</strain>
    </source>
</reference>
<gene>
    <name evidence="2" type="ORF">AFM12_07310</name>
</gene>
<dbReference type="Proteomes" id="UP000050454">
    <property type="component" value="Unassembled WGS sequence"/>
</dbReference>
<organism evidence="2 3">
    <name type="scientific">Jiulongibacter sediminis</name>
    <dbReference type="NCBI Taxonomy" id="1605367"/>
    <lineage>
        <taxon>Bacteria</taxon>
        <taxon>Pseudomonadati</taxon>
        <taxon>Bacteroidota</taxon>
        <taxon>Cytophagia</taxon>
        <taxon>Cytophagales</taxon>
        <taxon>Leadbetterellaceae</taxon>
        <taxon>Jiulongibacter</taxon>
    </lineage>
</organism>
<feature type="compositionally biased region" description="Acidic residues" evidence="1">
    <location>
        <begin position="1"/>
        <end position="15"/>
    </location>
</feature>
<dbReference type="AlphaFoldDB" id="A0A0P7BUS2"/>
<sequence>MAFWDDDDEMSDEEYERERKEEKERVNNLPVVKKAKDLLNTIMAFIATVEDEEDTADLKSSLIGDVGLINAKIIGAEAGDLYTIRMENAVLIKVSAVNIKTTMFAFEMFEKGNPEYRDLIKNEIEEFRKIFVVWVATFDRTNDLVEDEWGIWNR</sequence>
<dbReference type="EMBL" id="LGTQ01000006">
    <property type="protein sequence ID" value="KPM48435.1"/>
    <property type="molecule type" value="Genomic_DNA"/>
</dbReference>
<dbReference type="RefSeq" id="WP_055146009.1">
    <property type="nucleotide sequence ID" value="NZ_JXSZ01000006.1"/>
</dbReference>
<protein>
    <submittedName>
        <fullName evidence="2">Uncharacterized protein</fullName>
    </submittedName>
</protein>
<dbReference type="OrthoDB" id="893100at2"/>
<evidence type="ECO:0000313" key="3">
    <source>
        <dbReference type="Proteomes" id="UP000050454"/>
    </source>
</evidence>
<keyword evidence="3" id="KW-1185">Reference proteome</keyword>
<name>A0A0P7BUS2_9BACT</name>